<dbReference type="HOGENOM" id="CLU_098807_3_1_7"/>
<dbReference type="eggNOG" id="COG1324">
    <property type="taxonomic scope" value="Bacteria"/>
</dbReference>
<dbReference type="Gene3D" id="3.30.70.120">
    <property type="match status" value="1"/>
</dbReference>
<dbReference type="GO" id="GO:0005507">
    <property type="term" value="F:copper ion binding"/>
    <property type="evidence" value="ECO:0007669"/>
    <property type="project" value="TreeGrafter"/>
</dbReference>
<dbReference type="Pfam" id="PF03091">
    <property type="entry name" value="CutA1"/>
    <property type="match status" value="1"/>
</dbReference>
<dbReference type="PANTHER" id="PTHR23419:SF8">
    <property type="entry name" value="FI09726P"/>
    <property type="match status" value="1"/>
</dbReference>
<dbReference type="SUPFAM" id="SSF54913">
    <property type="entry name" value="GlnB-like"/>
    <property type="match status" value="1"/>
</dbReference>
<evidence type="ECO:0000313" key="3">
    <source>
        <dbReference type="Proteomes" id="UP000001052"/>
    </source>
</evidence>
<name>C8X122_DESRD</name>
<dbReference type="PANTHER" id="PTHR23419">
    <property type="entry name" value="DIVALENT CATION TOLERANCE CUTA-RELATED"/>
    <property type="match status" value="1"/>
</dbReference>
<accession>C8X122</accession>
<evidence type="ECO:0000313" key="2">
    <source>
        <dbReference type="EMBL" id="ACV68119.1"/>
    </source>
</evidence>
<dbReference type="AlphaFoldDB" id="C8X122"/>
<dbReference type="Proteomes" id="UP000001052">
    <property type="component" value="Chromosome"/>
</dbReference>
<dbReference type="InterPro" id="IPR011322">
    <property type="entry name" value="N-reg_PII-like_a/b"/>
</dbReference>
<proteinExistence type="inferred from homology"/>
<dbReference type="EMBL" id="CP001734">
    <property type="protein sequence ID" value="ACV68119.1"/>
    <property type="molecule type" value="Genomic_DNA"/>
</dbReference>
<protein>
    <submittedName>
        <fullName evidence="2">CutA1 divalent ion tolerance protein</fullName>
    </submittedName>
</protein>
<dbReference type="OrthoDB" id="37622at2"/>
<dbReference type="InterPro" id="IPR015867">
    <property type="entry name" value="N-reg_PII/ATP_PRibTrfase_C"/>
</dbReference>
<sequence length="116" mass="12995">MSMAFVYITTRDREEAARIARVLLQERLVACVNVLGEVDSYFSWQGQVQNEGEVVCFAKTRETLVPEVTETVQNIHSYSCPCVVALPIAGGNPEFLAWIEDSTRNPGPSQEPKEYL</sequence>
<evidence type="ECO:0000256" key="1">
    <source>
        <dbReference type="ARBA" id="ARBA00010169"/>
    </source>
</evidence>
<keyword evidence="3" id="KW-1185">Reference proteome</keyword>
<dbReference type="GO" id="GO:0010038">
    <property type="term" value="P:response to metal ion"/>
    <property type="evidence" value="ECO:0007669"/>
    <property type="project" value="InterPro"/>
</dbReference>
<dbReference type="STRING" id="485915.Dret_0828"/>
<gene>
    <name evidence="2" type="ordered locus">Dret_0828</name>
</gene>
<dbReference type="RefSeq" id="WP_015751277.1">
    <property type="nucleotide sequence ID" value="NC_013223.1"/>
</dbReference>
<dbReference type="InterPro" id="IPR004323">
    <property type="entry name" value="Ion_tolerance_CutA"/>
</dbReference>
<comment type="similarity">
    <text evidence="1">Belongs to the CutA family.</text>
</comment>
<reference evidence="2 3" key="2">
    <citation type="journal article" date="2010" name="Stand. Genomic Sci.">
        <title>Complete genome sequence of Desulfohalobium retbaense type strain (HR(100)).</title>
        <authorList>
            <person name="Spring S."/>
            <person name="Nolan M."/>
            <person name="Lapidus A."/>
            <person name="Glavina Del Rio T."/>
            <person name="Copeland A."/>
            <person name="Tice H."/>
            <person name="Cheng J.F."/>
            <person name="Lucas S."/>
            <person name="Land M."/>
            <person name="Chen F."/>
            <person name="Bruce D."/>
            <person name="Goodwin L."/>
            <person name="Pitluck S."/>
            <person name="Ivanova N."/>
            <person name="Mavromatis K."/>
            <person name="Mikhailova N."/>
            <person name="Pati A."/>
            <person name="Chen A."/>
            <person name="Palaniappan K."/>
            <person name="Hauser L."/>
            <person name="Chang Y.J."/>
            <person name="Jeffries C.D."/>
            <person name="Munk C."/>
            <person name="Kiss H."/>
            <person name="Chain P."/>
            <person name="Han C."/>
            <person name="Brettin T."/>
            <person name="Detter J.C."/>
            <person name="Schuler E."/>
            <person name="Goker M."/>
            <person name="Rohde M."/>
            <person name="Bristow J."/>
            <person name="Eisen J.A."/>
            <person name="Markowitz V."/>
            <person name="Hugenholtz P."/>
            <person name="Kyrpides N.C."/>
            <person name="Klenk H.P."/>
        </authorList>
    </citation>
    <scope>NUCLEOTIDE SEQUENCE [LARGE SCALE GENOMIC DNA]</scope>
    <source>
        <strain evidence="2 3">DSM 5692</strain>
    </source>
</reference>
<dbReference type="KEGG" id="drt:Dret_0828"/>
<reference evidence="3" key="1">
    <citation type="submission" date="2009-09" db="EMBL/GenBank/DDBJ databases">
        <title>The complete chromosome of Desulfohalobium retbaense DSM 5692.</title>
        <authorList>
            <consortium name="US DOE Joint Genome Institute (JGI-PGF)"/>
            <person name="Lucas S."/>
            <person name="Copeland A."/>
            <person name="Lapidus A."/>
            <person name="Glavina del Rio T."/>
            <person name="Dalin E."/>
            <person name="Tice H."/>
            <person name="Bruce D."/>
            <person name="Goodwin L."/>
            <person name="Pitluck S."/>
            <person name="Kyrpides N."/>
            <person name="Mavromatis K."/>
            <person name="Ivanova N."/>
            <person name="Mikhailova N."/>
            <person name="Munk A.C."/>
            <person name="Brettin T."/>
            <person name="Detter J.C."/>
            <person name="Han C."/>
            <person name="Tapia R."/>
            <person name="Larimer F."/>
            <person name="Land M."/>
            <person name="Hauser L."/>
            <person name="Markowitz V."/>
            <person name="Cheng J.-F."/>
            <person name="Hugenholtz P."/>
            <person name="Woyke T."/>
            <person name="Wu D."/>
            <person name="Spring S."/>
            <person name="Klenk H.-P."/>
            <person name="Eisen J.A."/>
        </authorList>
    </citation>
    <scope>NUCLEOTIDE SEQUENCE [LARGE SCALE GENOMIC DNA]</scope>
    <source>
        <strain evidence="3">DSM 5692</strain>
    </source>
</reference>
<organism evidence="2 3">
    <name type="scientific">Desulfohalobium retbaense (strain ATCC 49708 / DSM 5692 / JCM 16813 / HR100)</name>
    <dbReference type="NCBI Taxonomy" id="485915"/>
    <lineage>
        <taxon>Bacteria</taxon>
        <taxon>Pseudomonadati</taxon>
        <taxon>Thermodesulfobacteriota</taxon>
        <taxon>Desulfovibrionia</taxon>
        <taxon>Desulfovibrionales</taxon>
        <taxon>Desulfohalobiaceae</taxon>
        <taxon>Desulfohalobium</taxon>
    </lineage>
</organism>